<comment type="pathway">
    <text evidence="5">Amino-acid biosynthesis; L-tryptophan biosynthesis; L-tryptophan from chorismate: step 2/5.</text>
</comment>
<evidence type="ECO:0000256" key="5">
    <source>
        <dbReference type="HAMAP-Rule" id="MF_00211"/>
    </source>
</evidence>
<comment type="cofactor">
    <cofactor evidence="5">
        <name>Mg(2+)</name>
        <dbReference type="ChEBI" id="CHEBI:18420"/>
    </cofactor>
    <text evidence="5">Binds 2 magnesium ions per monomer.</text>
</comment>
<evidence type="ECO:0000256" key="2">
    <source>
        <dbReference type="ARBA" id="ARBA00022679"/>
    </source>
</evidence>
<keyword evidence="1 5" id="KW-0328">Glycosyltransferase</keyword>
<feature type="binding site" evidence="5">
    <location>
        <position position="92"/>
    </location>
    <ligand>
        <name>Mg(2+)</name>
        <dbReference type="ChEBI" id="CHEBI:18420"/>
        <label>1</label>
    </ligand>
</feature>
<evidence type="ECO:0000259" key="7">
    <source>
        <dbReference type="Pfam" id="PF02885"/>
    </source>
</evidence>
<dbReference type="PANTHER" id="PTHR43285">
    <property type="entry name" value="ANTHRANILATE PHOSPHORIBOSYLTRANSFERASE"/>
    <property type="match status" value="1"/>
</dbReference>
<dbReference type="PANTHER" id="PTHR43285:SF2">
    <property type="entry name" value="ANTHRANILATE PHOSPHORIBOSYLTRANSFERASE"/>
    <property type="match status" value="1"/>
</dbReference>
<dbReference type="EC" id="2.4.2.18" evidence="5"/>
<dbReference type="SUPFAM" id="SSF52418">
    <property type="entry name" value="Nucleoside phosphorylase/phosphoribosyltransferase catalytic domain"/>
    <property type="match status" value="1"/>
</dbReference>
<dbReference type="Pfam" id="PF00591">
    <property type="entry name" value="Glycos_transf_3"/>
    <property type="match status" value="1"/>
</dbReference>
<dbReference type="InterPro" id="IPR000312">
    <property type="entry name" value="Glycosyl_Trfase_fam3"/>
</dbReference>
<dbReference type="Proteomes" id="UP001595843">
    <property type="component" value="Unassembled WGS sequence"/>
</dbReference>
<dbReference type="HAMAP" id="MF_00211">
    <property type="entry name" value="TrpD"/>
    <property type="match status" value="1"/>
</dbReference>
<dbReference type="EMBL" id="JBHSAP010000018">
    <property type="protein sequence ID" value="MFC4078083.1"/>
    <property type="molecule type" value="Genomic_DNA"/>
</dbReference>
<evidence type="ECO:0000256" key="1">
    <source>
        <dbReference type="ARBA" id="ARBA00022676"/>
    </source>
</evidence>
<organism evidence="8 9">
    <name type="scientific">Salinithrix halophila</name>
    <dbReference type="NCBI Taxonomy" id="1485204"/>
    <lineage>
        <taxon>Bacteria</taxon>
        <taxon>Bacillati</taxon>
        <taxon>Bacillota</taxon>
        <taxon>Bacilli</taxon>
        <taxon>Bacillales</taxon>
        <taxon>Thermoactinomycetaceae</taxon>
        <taxon>Salinithrix</taxon>
    </lineage>
</organism>
<keyword evidence="4 5" id="KW-0057">Aromatic amino acid biosynthesis</keyword>
<comment type="subunit">
    <text evidence="5">Homodimer.</text>
</comment>
<dbReference type="GO" id="GO:0004048">
    <property type="term" value="F:anthranilate phosphoribosyltransferase activity"/>
    <property type="evidence" value="ECO:0007669"/>
    <property type="project" value="UniProtKB-EC"/>
</dbReference>
<dbReference type="InterPro" id="IPR005940">
    <property type="entry name" value="Anthranilate_Pribosyl_Tfrase"/>
</dbReference>
<reference evidence="9" key="1">
    <citation type="journal article" date="2019" name="Int. J. Syst. Evol. Microbiol.">
        <title>The Global Catalogue of Microorganisms (GCM) 10K type strain sequencing project: providing services to taxonomists for standard genome sequencing and annotation.</title>
        <authorList>
            <consortium name="The Broad Institute Genomics Platform"/>
            <consortium name="The Broad Institute Genome Sequencing Center for Infectious Disease"/>
            <person name="Wu L."/>
            <person name="Ma J."/>
        </authorList>
    </citation>
    <scope>NUCLEOTIDE SEQUENCE [LARGE SCALE GENOMIC DNA]</scope>
    <source>
        <strain evidence="9">IBRC-M 10813</strain>
    </source>
</reference>
<feature type="binding site" evidence="5">
    <location>
        <begin position="90"/>
        <end position="93"/>
    </location>
    <ligand>
        <name>5-phospho-alpha-D-ribose 1-diphosphate</name>
        <dbReference type="ChEBI" id="CHEBI:58017"/>
    </ligand>
</feature>
<feature type="binding site" evidence="5">
    <location>
        <position position="226"/>
    </location>
    <ligand>
        <name>Mg(2+)</name>
        <dbReference type="ChEBI" id="CHEBI:18420"/>
        <label>2</label>
    </ligand>
</feature>
<evidence type="ECO:0000256" key="4">
    <source>
        <dbReference type="ARBA" id="ARBA00023141"/>
    </source>
</evidence>
<feature type="domain" description="Glycosyl transferase family 3 N-terminal" evidence="7">
    <location>
        <begin position="4"/>
        <end position="65"/>
    </location>
</feature>
<evidence type="ECO:0000313" key="8">
    <source>
        <dbReference type="EMBL" id="MFC4078083.1"/>
    </source>
</evidence>
<feature type="binding site" evidence="5">
    <location>
        <position position="226"/>
    </location>
    <ligand>
        <name>Mg(2+)</name>
        <dbReference type="ChEBI" id="CHEBI:18420"/>
        <label>1</label>
    </ligand>
</feature>
<comment type="function">
    <text evidence="5">Catalyzes the transfer of the phosphoribosyl group of 5-phosphorylribose-1-pyrophosphate (PRPP) to anthranilate to yield N-(5'-phosphoribosyl)-anthranilate (PRA).</text>
</comment>
<sequence>MIQQSLAKVVDGKDLTRRESRELMAAMMEGALSPAQAGAALTALRMKGETVGELTGLATAMREKATRLPAIPSEAVDTCGTGGDGGRTFNISTAAAIVAAGAGVKVAKHGNRAVSSKSGSADVLEALGVDIQQTADDAARALEKTGICFLFAPLFHQAMKHVMPTRKELGFRTCFNLLGPLANPAGVKRQLVGVYDPELTEPVAEVLLSLGSERVMVVSSLDGIDEISVTAETQISEVKDGTVHTRRVTPEELGLTRGTLEDLAGGDANVNARLIRRVLEGEPGPCRDVVLANAGAVIAIAGKALSLKEGIQLAAEAVDRGAASAKLKEMTESGKEVSYVS</sequence>
<feature type="binding site" evidence="5">
    <location>
        <begin position="83"/>
        <end position="84"/>
    </location>
    <ligand>
        <name>5-phospho-alpha-D-ribose 1-diphosphate</name>
        <dbReference type="ChEBI" id="CHEBI:58017"/>
    </ligand>
</feature>
<dbReference type="InterPro" id="IPR036320">
    <property type="entry name" value="Glycosyl_Trfase_fam3_N_dom_sf"/>
</dbReference>
<keyword evidence="9" id="KW-1185">Reference proteome</keyword>
<feature type="binding site" evidence="5">
    <location>
        <position position="80"/>
    </location>
    <ligand>
        <name>anthranilate</name>
        <dbReference type="ChEBI" id="CHEBI:16567"/>
        <label>1</label>
    </ligand>
</feature>
<keyword evidence="2 5" id="KW-0808">Transferase</keyword>
<comment type="caution">
    <text evidence="8">The sequence shown here is derived from an EMBL/GenBank/DDBJ whole genome shotgun (WGS) entry which is preliminary data.</text>
</comment>
<dbReference type="InterPro" id="IPR035902">
    <property type="entry name" value="Nuc_phospho_transferase"/>
</dbReference>
<evidence type="ECO:0000259" key="6">
    <source>
        <dbReference type="Pfam" id="PF00591"/>
    </source>
</evidence>
<comment type="catalytic activity">
    <reaction evidence="5">
        <text>N-(5-phospho-beta-D-ribosyl)anthranilate + diphosphate = 5-phospho-alpha-D-ribose 1-diphosphate + anthranilate</text>
        <dbReference type="Rhea" id="RHEA:11768"/>
        <dbReference type="ChEBI" id="CHEBI:16567"/>
        <dbReference type="ChEBI" id="CHEBI:18277"/>
        <dbReference type="ChEBI" id="CHEBI:33019"/>
        <dbReference type="ChEBI" id="CHEBI:58017"/>
        <dbReference type="EC" id="2.4.2.18"/>
    </reaction>
</comment>
<feature type="binding site" evidence="5">
    <location>
        <position position="80"/>
    </location>
    <ligand>
        <name>5-phospho-alpha-D-ribose 1-diphosphate</name>
        <dbReference type="ChEBI" id="CHEBI:58017"/>
    </ligand>
</feature>
<protein>
    <recommendedName>
        <fullName evidence="5">Anthranilate phosphoribosyltransferase</fullName>
        <ecNumber evidence="5">2.4.2.18</ecNumber>
    </recommendedName>
</protein>
<feature type="binding site" evidence="5">
    <location>
        <position position="111"/>
    </location>
    <ligand>
        <name>anthranilate</name>
        <dbReference type="ChEBI" id="CHEBI:16567"/>
        <label>1</label>
    </ligand>
</feature>
<name>A0ABV8JM85_9BACL</name>
<dbReference type="NCBIfam" id="TIGR01245">
    <property type="entry name" value="trpD"/>
    <property type="match status" value="1"/>
</dbReference>
<dbReference type="Gene3D" id="3.40.1030.10">
    <property type="entry name" value="Nucleoside phosphorylase/phosphoribosyltransferase catalytic domain"/>
    <property type="match status" value="1"/>
</dbReference>
<feature type="binding site" evidence="5">
    <location>
        <position position="166"/>
    </location>
    <ligand>
        <name>anthranilate</name>
        <dbReference type="ChEBI" id="CHEBI:16567"/>
        <label>2</label>
    </ligand>
</feature>
<dbReference type="InterPro" id="IPR017459">
    <property type="entry name" value="Glycosyl_Trfase_fam3_N_dom"/>
</dbReference>
<keyword evidence="5" id="KW-0028">Amino-acid biosynthesis</keyword>
<feature type="binding site" evidence="5">
    <location>
        <position position="88"/>
    </location>
    <ligand>
        <name>5-phospho-alpha-D-ribose 1-diphosphate</name>
        <dbReference type="ChEBI" id="CHEBI:58017"/>
    </ligand>
</feature>
<evidence type="ECO:0000313" key="9">
    <source>
        <dbReference type="Proteomes" id="UP001595843"/>
    </source>
</evidence>
<feature type="domain" description="Glycosyl transferase family 3" evidence="6">
    <location>
        <begin position="74"/>
        <end position="323"/>
    </location>
</feature>
<keyword evidence="5" id="KW-0460">Magnesium</keyword>
<feature type="binding site" evidence="5">
    <location>
        <position position="225"/>
    </location>
    <ligand>
        <name>Mg(2+)</name>
        <dbReference type="ChEBI" id="CHEBI:18420"/>
        <label>2</label>
    </ligand>
</feature>
<keyword evidence="3 5" id="KW-0822">Tryptophan biosynthesis</keyword>
<comment type="caution">
    <text evidence="5">Lacks conserved residue(s) required for the propagation of feature annotation.</text>
</comment>
<dbReference type="SUPFAM" id="SSF47648">
    <property type="entry name" value="Nucleoside phosphorylase/phosphoribosyltransferase N-terminal domain"/>
    <property type="match status" value="1"/>
</dbReference>
<comment type="similarity">
    <text evidence="5">Belongs to the anthranilate phosphoribosyltransferase family.</text>
</comment>
<feature type="binding site" evidence="5">
    <location>
        <position position="120"/>
    </location>
    <ligand>
        <name>5-phospho-alpha-D-ribose 1-diphosphate</name>
        <dbReference type="ChEBI" id="CHEBI:58017"/>
    </ligand>
</feature>
<feature type="binding site" evidence="5">
    <location>
        <begin position="108"/>
        <end position="116"/>
    </location>
    <ligand>
        <name>5-phospho-alpha-D-ribose 1-diphosphate</name>
        <dbReference type="ChEBI" id="CHEBI:58017"/>
    </ligand>
</feature>
<dbReference type="Pfam" id="PF02885">
    <property type="entry name" value="Glycos_trans_3N"/>
    <property type="match status" value="1"/>
</dbReference>
<keyword evidence="5" id="KW-0479">Metal-binding</keyword>
<proteinExistence type="inferred from homology"/>
<accession>A0ABV8JM85</accession>
<dbReference type="RefSeq" id="WP_380705911.1">
    <property type="nucleotide sequence ID" value="NZ_JBHSAP010000018.1"/>
</dbReference>
<gene>
    <name evidence="5 8" type="primary">trpD</name>
    <name evidence="8" type="ORF">ACFOUO_14870</name>
</gene>
<evidence type="ECO:0000256" key="3">
    <source>
        <dbReference type="ARBA" id="ARBA00022822"/>
    </source>
</evidence>
<dbReference type="Gene3D" id="1.20.970.10">
    <property type="entry name" value="Transferase, Pyrimidine Nucleoside Phosphorylase, Chain C"/>
    <property type="match status" value="1"/>
</dbReference>